<feature type="region of interest" description="Disordered" evidence="1">
    <location>
        <begin position="617"/>
        <end position="733"/>
    </location>
</feature>
<sequence length="733" mass="82785">MMSLGTLNPHFQMEDKCIAVINGVPRRFLGRTRDKHRRLLFDADDGTRLDLSDIEMLEMQQRGDLRLLTAIEALAYSNESKRIRVTLDVFNQQDEVERAKYEAYCAETMRKSAYCQGWEDAGRPSRTPPKMATVLAKVAEAIGDKHPPSPRHALRWVSDWIEGGCVPDAVVPQILNRGNRTDRLELQRELLTKIVEEEYLVDTRPSGVAVHRAVKATFAEHNKPLPEGQKLRCPSLNAVYAEIRRIDAYTLDYCREGPREANRRNRPVASGPVADRHNDVWEIDHTKVNAIAVDEVSRKPIGRPWVTVILDRATRMCVGFFVTFAPPGTWGVMECLAMALLPKEDALARVKGLSAPWPCFGGPKVIVPDRGKEFRSLTFVEAVARLGARVEYAPALKAWYKGRIERFIQTLSRHVFERVEGTTFANWFLRNKESIPEKVARTTLTELNEHVTRYIVNVYHRRSHRSLGSSPLRAYEESVARHGMRPPLGPDQVAVLTSPPSWRKLQRTGIRYELVDYIDKDGVLADLSVHPLWRFVQFRPDRRDVSTGHFLDPRDGVWKVARAAGRWRERLRGVSLEMHLRLRAIQRENPEIFGDDEEGYEAAAAEFDARIKKGMAQKGLKNRERAKAAWKKARRRLESEEPSFDEATSGQDISEGIFGASDGETPPEGGHVNAPAPLADAEVQPAPKRKRKSKPAPEPVAKAPATEGNDAGSSDEDGIDFDALVRGKIHRNE</sequence>
<dbReference type="GO" id="GO:0015074">
    <property type="term" value="P:DNA integration"/>
    <property type="evidence" value="ECO:0007669"/>
    <property type="project" value="InterPro"/>
</dbReference>
<dbReference type="InterPro" id="IPR001584">
    <property type="entry name" value="Integrase_cat-core"/>
</dbReference>
<evidence type="ECO:0000256" key="1">
    <source>
        <dbReference type="SAM" id="MobiDB-lite"/>
    </source>
</evidence>
<dbReference type="AlphaFoldDB" id="A0A1G6V8K9"/>
<dbReference type="InterPro" id="IPR012337">
    <property type="entry name" value="RNaseH-like_sf"/>
</dbReference>
<evidence type="ECO:0000259" key="2">
    <source>
        <dbReference type="PROSITE" id="PS50994"/>
    </source>
</evidence>
<dbReference type="RefSeq" id="WP_176849599.1">
    <property type="nucleotide sequence ID" value="NZ_FMZX01000008.1"/>
</dbReference>
<organism evidence="3 4">
    <name type="scientific">Belnapia rosea</name>
    <dbReference type="NCBI Taxonomy" id="938405"/>
    <lineage>
        <taxon>Bacteria</taxon>
        <taxon>Pseudomonadati</taxon>
        <taxon>Pseudomonadota</taxon>
        <taxon>Alphaproteobacteria</taxon>
        <taxon>Acetobacterales</taxon>
        <taxon>Roseomonadaceae</taxon>
        <taxon>Belnapia</taxon>
    </lineage>
</organism>
<dbReference type="GO" id="GO:0003676">
    <property type="term" value="F:nucleic acid binding"/>
    <property type="evidence" value="ECO:0007669"/>
    <property type="project" value="InterPro"/>
</dbReference>
<keyword evidence="4" id="KW-1185">Reference proteome</keyword>
<dbReference type="EMBL" id="FMZX01000008">
    <property type="protein sequence ID" value="SDD49347.1"/>
    <property type="molecule type" value="Genomic_DNA"/>
</dbReference>
<gene>
    <name evidence="3" type="ORF">SAMN04487779_1008155</name>
</gene>
<evidence type="ECO:0000313" key="4">
    <source>
        <dbReference type="Proteomes" id="UP000198925"/>
    </source>
</evidence>
<reference evidence="3 4" key="1">
    <citation type="submission" date="2016-10" db="EMBL/GenBank/DDBJ databases">
        <authorList>
            <person name="de Groot N.N."/>
        </authorList>
    </citation>
    <scope>NUCLEOTIDE SEQUENCE [LARGE SCALE GENOMIC DNA]</scope>
    <source>
        <strain evidence="3 4">CPCC 100156</strain>
    </source>
</reference>
<evidence type="ECO:0000313" key="3">
    <source>
        <dbReference type="EMBL" id="SDD49347.1"/>
    </source>
</evidence>
<dbReference type="InterPro" id="IPR036397">
    <property type="entry name" value="RNaseH_sf"/>
</dbReference>
<name>A0A1G6V8K9_9PROT</name>
<dbReference type="Gene3D" id="3.30.420.10">
    <property type="entry name" value="Ribonuclease H-like superfamily/Ribonuclease H"/>
    <property type="match status" value="1"/>
</dbReference>
<dbReference type="PROSITE" id="PS50994">
    <property type="entry name" value="INTEGRASE"/>
    <property type="match status" value="1"/>
</dbReference>
<accession>A0A1G6V8K9</accession>
<feature type="domain" description="Integrase catalytic" evidence="2">
    <location>
        <begin position="268"/>
        <end position="479"/>
    </location>
</feature>
<protein>
    <submittedName>
        <fullName evidence="3">Integrase core domain-containing protein</fullName>
    </submittedName>
</protein>
<dbReference type="SUPFAM" id="SSF53098">
    <property type="entry name" value="Ribonuclease H-like"/>
    <property type="match status" value="1"/>
</dbReference>
<proteinExistence type="predicted"/>
<dbReference type="Proteomes" id="UP000198925">
    <property type="component" value="Unassembled WGS sequence"/>
</dbReference>